<comment type="caution">
    <text evidence="2">The sequence shown here is derived from an EMBL/GenBank/DDBJ whole genome shotgun (WGS) entry which is preliminary data.</text>
</comment>
<feature type="region of interest" description="Disordered" evidence="1">
    <location>
        <begin position="207"/>
        <end position="226"/>
    </location>
</feature>
<organism evidence="2 3">
    <name type="scientific">Microcoleus anatoxicus PTRS2</name>
    <dbReference type="NCBI Taxonomy" id="2705321"/>
    <lineage>
        <taxon>Bacteria</taxon>
        <taxon>Bacillati</taxon>
        <taxon>Cyanobacteriota</taxon>
        <taxon>Cyanophyceae</taxon>
        <taxon>Oscillatoriophycideae</taxon>
        <taxon>Oscillatoriales</taxon>
        <taxon>Microcoleaceae</taxon>
        <taxon>Microcoleus</taxon>
        <taxon>Microcoleus anatoxicus</taxon>
    </lineage>
</organism>
<proteinExistence type="predicted"/>
<evidence type="ECO:0000313" key="3">
    <source>
        <dbReference type="Proteomes" id="UP001384579"/>
    </source>
</evidence>
<dbReference type="EMBL" id="JBBLXS010000098">
    <property type="protein sequence ID" value="MEK0185167.1"/>
    <property type="molecule type" value="Genomic_DNA"/>
</dbReference>
<protein>
    <submittedName>
        <fullName evidence="2">Uncharacterized protein</fullName>
    </submittedName>
</protein>
<reference evidence="2 3" key="1">
    <citation type="journal article" date="2020" name="Harmful Algae">
        <title>Molecular and morphological characterization of a novel dihydroanatoxin-a producing Microcoleus species (cyanobacteria) from the Russian River, California, USA.</title>
        <authorList>
            <person name="Conklin K.Y."/>
            <person name="Stancheva R."/>
            <person name="Otten T.G."/>
            <person name="Fadness R."/>
            <person name="Boyer G.L."/>
            <person name="Read B."/>
            <person name="Zhang X."/>
            <person name="Sheath R.G."/>
        </authorList>
    </citation>
    <scope>NUCLEOTIDE SEQUENCE [LARGE SCALE GENOMIC DNA]</scope>
    <source>
        <strain evidence="2 3">PTRS2</strain>
    </source>
</reference>
<evidence type="ECO:0000256" key="1">
    <source>
        <dbReference type="SAM" id="MobiDB-lite"/>
    </source>
</evidence>
<sequence length="226" mass="22406">MAAVPGSNAVRISQAGNLLSLEITPALESENNPIAPVALPQLLTGPGVMSATGLTTNAEGQLVLTGGTTVGVNGASTIVSGSVNVFAPAGTRGGSVNILGEKVGLFGATINASGIEGGGVVRVGGGVQGQAPIPNALVTYVSPDSTLELNAIDRGNGGLAVIWADNITRFFGNITARGGSVGGNGGEVEVSGKSSLIFQGEVDTRAPNGAIGTPSARSGKYYHRQR</sequence>
<evidence type="ECO:0000313" key="2">
    <source>
        <dbReference type="EMBL" id="MEK0185167.1"/>
    </source>
</evidence>
<name>A0ABU8YLE2_9CYAN</name>
<dbReference type="RefSeq" id="WP_340541426.1">
    <property type="nucleotide sequence ID" value="NZ_JBBLXS010000098.1"/>
</dbReference>
<dbReference type="Gene3D" id="2.160.20.10">
    <property type="entry name" value="Single-stranded right-handed beta-helix, Pectin lyase-like"/>
    <property type="match status" value="1"/>
</dbReference>
<dbReference type="InterPro" id="IPR012334">
    <property type="entry name" value="Pectin_lyas_fold"/>
</dbReference>
<dbReference type="Proteomes" id="UP001384579">
    <property type="component" value="Unassembled WGS sequence"/>
</dbReference>
<keyword evidence="3" id="KW-1185">Reference proteome</keyword>
<accession>A0ABU8YLE2</accession>
<gene>
    <name evidence="2" type="ORF">WMG39_09875</name>
</gene>